<dbReference type="SUPFAM" id="SSF74650">
    <property type="entry name" value="Galactose mutarotase-like"/>
    <property type="match status" value="1"/>
</dbReference>
<keyword evidence="4" id="KW-0326">Glycosidase</keyword>
<gene>
    <name evidence="6" type="ORF">JOC86_001057</name>
</gene>
<dbReference type="Gene3D" id="2.70.98.10">
    <property type="match status" value="1"/>
</dbReference>
<dbReference type="InterPro" id="IPR014718">
    <property type="entry name" value="GH-type_carb-bd"/>
</dbReference>
<organism evidence="6 7">
    <name type="scientific">Rossellomorea pakistanensis</name>
    <dbReference type="NCBI Taxonomy" id="992288"/>
    <lineage>
        <taxon>Bacteria</taxon>
        <taxon>Bacillati</taxon>
        <taxon>Bacillota</taxon>
        <taxon>Bacilli</taxon>
        <taxon>Bacillales</taxon>
        <taxon>Bacillaceae</taxon>
        <taxon>Rossellomorea</taxon>
    </lineage>
</organism>
<evidence type="ECO:0000256" key="3">
    <source>
        <dbReference type="ARBA" id="ARBA00022801"/>
    </source>
</evidence>
<dbReference type="InterPro" id="IPR050347">
    <property type="entry name" value="Bact_Beta-galactosidase"/>
</dbReference>
<evidence type="ECO:0000256" key="4">
    <source>
        <dbReference type="ARBA" id="ARBA00023295"/>
    </source>
</evidence>
<reference evidence="6 7" key="1">
    <citation type="submission" date="2021-01" db="EMBL/GenBank/DDBJ databases">
        <title>Genomic Encyclopedia of Type Strains, Phase IV (KMG-IV): sequencing the most valuable type-strain genomes for metagenomic binning, comparative biology and taxonomic classification.</title>
        <authorList>
            <person name="Goeker M."/>
        </authorList>
    </citation>
    <scope>NUCLEOTIDE SEQUENCE [LARGE SCALE GENOMIC DNA]</scope>
    <source>
        <strain evidence="6 7">DSM 24834</strain>
    </source>
</reference>
<comment type="caution">
    <text evidence="6">The sequence shown here is derived from an EMBL/GenBank/DDBJ whole genome shotgun (WGS) entry which is preliminary data.</text>
</comment>
<proteinExistence type="predicted"/>
<dbReference type="Pfam" id="PF02929">
    <property type="entry name" value="Bgal_small_N"/>
    <property type="match status" value="1"/>
</dbReference>
<evidence type="ECO:0000313" key="6">
    <source>
        <dbReference type="EMBL" id="MBM7584520.1"/>
    </source>
</evidence>
<evidence type="ECO:0000313" key="7">
    <source>
        <dbReference type="Proteomes" id="UP001646157"/>
    </source>
</evidence>
<dbReference type="RefSeq" id="WP_239587384.1">
    <property type="nucleotide sequence ID" value="NZ_JAFBDZ010000001.1"/>
</dbReference>
<name>A0ABS2N9Q0_9BACI</name>
<dbReference type="PANTHER" id="PTHR46323">
    <property type="entry name" value="BETA-GALACTOSIDASE"/>
    <property type="match status" value="1"/>
</dbReference>
<dbReference type="PANTHER" id="PTHR46323:SF2">
    <property type="entry name" value="BETA-GALACTOSIDASE"/>
    <property type="match status" value="1"/>
</dbReference>
<dbReference type="EMBL" id="JAFBDZ010000001">
    <property type="protein sequence ID" value="MBM7584520.1"/>
    <property type="molecule type" value="Genomic_DNA"/>
</dbReference>
<evidence type="ECO:0000256" key="1">
    <source>
        <dbReference type="ARBA" id="ARBA00001412"/>
    </source>
</evidence>
<keyword evidence="7" id="KW-1185">Reference proteome</keyword>
<dbReference type="Proteomes" id="UP001646157">
    <property type="component" value="Unassembled WGS sequence"/>
</dbReference>
<evidence type="ECO:0000256" key="2">
    <source>
        <dbReference type="ARBA" id="ARBA00012756"/>
    </source>
</evidence>
<protein>
    <recommendedName>
        <fullName evidence="2">beta-galactosidase</fullName>
        <ecNumber evidence="2">3.2.1.23</ecNumber>
    </recommendedName>
</protein>
<dbReference type="EC" id="3.2.1.23" evidence="2"/>
<dbReference type="InterPro" id="IPR011013">
    <property type="entry name" value="Gal_mutarotase_sf_dom"/>
</dbReference>
<dbReference type="InterPro" id="IPR004199">
    <property type="entry name" value="B-gal_small/dom_5"/>
</dbReference>
<sequence length="151" mass="17028">MVSRIYKCSISFPGNSTLCSNGKSNRLIQEAYVDSKLANRFGVYSSRVEELYTPYAYPQENGNRHDVRWVSLTNARGVGFIIVGVPRIDFSAHYYTTENIDKAQHPYELVKQDFITLNLDHKQHGLGSASCGPDVLSPYQLKNTLSNSKFT</sequence>
<evidence type="ECO:0000259" key="5">
    <source>
        <dbReference type="SMART" id="SM01038"/>
    </source>
</evidence>
<accession>A0ABS2N9Q0</accession>
<dbReference type="SMART" id="SM01038">
    <property type="entry name" value="Bgal_small_N"/>
    <property type="match status" value="1"/>
</dbReference>
<feature type="domain" description="Beta galactosidase small chain/" evidence="5">
    <location>
        <begin position="4"/>
        <end position="146"/>
    </location>
</feature>
<keyword evidence="3" id="KW-0378">Hydrolase</keyword>
<comment type="catalytic activity">
    <reaction evidence="1">
        <text>Hydrolysis of terminal non-reducing beta-D-galactose residues in beta-D-galactosides.</text>
        <dbReference type="EC" id="3.2.1.23"/>
    </reaction>
</comment>